<accession>A0A1H7XQC8</accession>
<reference evidence="2 3" key="1">
    <citation type="submission" date="2016-10" db="EMBL/GenBank/DDBJ databases">
        <authorList>
            <person name="de Groot N.N."/>
        </authorList>
    </citation>
    <scope>NUCLEOTIDE SEQUENCE [LARGE SCALE GENOMIC DNA]</scope>
    <source>
        <strain evidence="2 3">DSM 8423</strain>
    </source>
</reference>
<dbReference type="RefSeq" id="WP_175476454.1">
    <property type="nucleotide sequence ID" value="NZ_FOBS01000011.1"/>
</dbReference>
<organism evidence="2 3">
    <name type="scientific">Syntrophus gentianae</name>
    <dbReference type="NCBI Taxonomy" id="43775"/>
    <lineage>
        <taxon>Bacteria</taxon>
        <taxon>Pseudomonadati</taxon>
        <taxon>Thermodesulfobacteriota</taxon>
        <taxon>Syntrophia</taxon>
        <taxon>Syntrophales</taxon>
        <taxon>Syntrophaceae</taxon>
        <taxon>Syntrophus</taxon>
    </lineage>
</organism>
<dbReference type="EMBL" id="FOBS01000011">
    <property type="protein sequence ID" value="SEM35824.1"/>
    <property type="molecule type" value="Genomic_DNA"/>
</dbReference>
<dbReference type="AlphaFoldDB" id="A0A1H7XQC8"/>
<keyword evidence="3" id="KW-1185">Reference proteome</keyword>
<evidence type="ECO:0000313" key="2">
    <source>
        <dbReference type="EMBL" id="SEM35824.1"/>
    </source>
</evidence>
<dbReference type="Proteomes" id="UP000198744">
    <property type="component" value="Unassembled WGS sequence"/>
</dbReference>
<protein>
    <recommendedName>
        <fullName evidence="1">Protein NO VEIN C-terminal domain-containing protein</fullName>
    </recommendedName>
</protein>
<evidence type="ECO:0000313" key="3">
    <source>
        <dbReference type="Proteomes" id="UP000198744"/>
    </source>
</evidence>
<dbReference type="InterPro" id="IPR024975">
    <property type="entry name" value="NOV_C"/>
</dbReference>
<dbReference type="Pfam" id="PF13020">
    <property type="entry name" value="NOV_C"/>
    <property type="match status" value="1"/>
</dbReference>
<feature type="domain" description="Protein NO VEIN C-terminal" evidence="1">
    <location>
        <begin position="139"/>
        <end position="221"/>
    </location>
</feature>
<name>A0A1H7XQC8_9BACT</name>
<sequence>MPQMLTTRQLAMELAGGDSYIRTKNGKVKGLALRLDLNPEAPEIIIVGVGPRIVRNAHLLANEKRPVPAYVKRATNQWEYMGLYHATSYRCDEETINRFRHKRSRNDVDGILFLEPVDRVSVEVIGGGFPDPQTRKEIETASIEFVVNEFELKGYKVEDRQRENCGYDLLATSSNETLCLEVKGTDAPEWQFCITRNERNMSRQREWRLALVTMARINPKLDIMTGEEMEHTFDFDSLAWECKKTNS</sequence>
<proteinExistence type="predicted"/>
<gene>
    <name evidence="2" type="ORF">SAMN04489760_111106</name>
</gene>
<evidence type="ECO:0000259" key="1">
    <source>
        <dbReference type="Pfam" id="PF13020"/>
    </source>
</evidence>